<dbReference type="PANTHER" id="PTHR33204">
    <property type="entry name" value="TRANSCRIPTIONAL REGULATOR, MARR FAMILY"/>
    <property type="match status" value="1"/>
</dbReference>
<evidence type="ECO:0000256" key="2">
    <source>
        <dbReference type="ARBA" id="ARBA00023125"/>
    </source>
</evidence>
<keyword evidence="1" id="KW-0805">Transcription regulation</keyword>
<dbReference type="SUPFAM" id="SSF46785">
    <property type="entry name" value="Winged helix' DNA-binding domain"/>
    <property type="match status" value="1"/>
</dbReference>
<accession>A0A9X2CNT6</accession>
<keyword evidence="3" id="KW-0804">Transcription</keyword>
<dbReference type="InterPro" id="IPR036390">
    <property type="entry name" value="WH_DNA-bd_sf"/>
</dbReference>
<dbReference type="Gene3D" id="1.10.10.10">
    <property type="entry name" value="Winged helix-like DNA-binding domain superfamily/Winged helix DNA-binding domain"/>
    <property type="match status" value="1"/>
</dbReference>
<dbReference type="AlphaFoldDB" id="A0A9X2CNT6"/>
<sequence length="128" mass="14895">MSIIKPTSTNFSNKKSLENDCLEVYTSNLISGQWVLPICYALLEKKLRFADFKEIFPNITDRVLTLQLRKLERNKILKRTVYPEVPPRVEYELTSIGNELKPVIKELERWGAKHKEYVSVQNKINGAN</sequence>
<reference evidence="5" key="1">
    <citation type="submission" date="2022-01" db="EMBL/GenBank/DDBJ databases">
        <title>Genome sequencing of Zunongwangia sp. M21534 genome.</title>
        <authorList>
            <person name="Chen Y."/>
            <person name="Dong C."/>
            <person name="Shao Z."/>
        </authorList>
    </citation>
    <scope>NUCLEOTIDE SEQUENCE</scope>
    <source>
        <strain evidence="5">MCCC M21534</strain>
    </source>
</reference>
<protein>
    <submittedName>
        <fullName evidence="5">Winged helix-turn-helix transcriptional regulator</fullName>
    </submittedName>
</protein>
<proteinExistence type="predicted"/>
<evidence type="ECO:0000256" key="1">
    <source>
        <dbReference type="ARBA" id="ARBA00023015"/>
    </source>
</evidence>
<dbReference type="InterPro" id="IPR002577">
    <property type="entry name" value="HTH_HxlR"/>
</dbReference>
<feature type="domain" description="HTH hxlR-type" evidence="4">
    <location>
        <begin position="21"/>
        <end position="119"/>
    </location>
</feature>
<dbReference type="EMBL" id="JAKHSK010000066">
    <property type="protein sequence ID" value="MCL6220905.1"/>
    <property type="molecule type" value="Genomic_DNA"/>
</dbReference>
<gene>
    <name evidence="5" type="ORF">L1967_21655</name>
</gene>
<evidence type="ECO:0000313" key="5">
    <source>
        <dbReference type="EMBL" id="MCL6220905.1"/>
    </source>
</evidence>
<dbReference type="Proteomes" id="UP001139521">
    <property type="component" value="Unassembled WGS sequence"/>
</dbReference>
<dbReference type="PANTHER" id="PTHR33204:SF29">
    <property type="entry name" value="TRANSCRIPTIONAL REGULATOR"/>
    <property type="match status" value="1"/>
</dbReference>
<evidence type="ECO:0000256" key="3">
    <source>
        <dbReference type="ARBA" id="ARBA00023163"/>
    </source>
</evidence>
<name>A0A9X2CNT6_9FLAO</name>
<dbReference type="RefSeq" id="WP_249603579.1">
    <property type="nucleotide sequence ID" value="NZ_JAKHSK010000066.1"/>
</dbReference>
<organism evidence="5 6">
    <name type="scientific">Zunongwangia pacifica</name>
    <dbReference type="NCBI Taxonomy" id="2911062"/>
    <lineage>
        <taxon>Bacteria</taxon>
        <taxon>Pseudomonadati</taxon>
        <taxon>Bacteroidota</taxon>
        <taxon>Flavobacteriia</taxon>
        <taxon>Flavobacteriales</taxon>
        <taxon>Flavobacteriaceae</taxon>
        <taxon>Zunongwangia</taxon>
    </lineage>
</organism>
<keyword evidence="2" id="KW-0238">DNA-binding</keyword>
<dbReference type="GO" id="GO:0003677">
    <property type="term" value="F:DNA binding"/>
    <property type="evidence" value="ECO:0007669"/>
    <property type="project" value="UniProtKB-KW"/>
</dbReference>
<dbReference type="PROSITE" id="PS51118">
    <property type="entry name" value="HTH_HXLR"/>
    <property type="match status" value="1"/>
</dbReference>
<dbReference type="InterPro" id="IPR036388">
    <property type="entry name" value="WH-like_DNA-bd_sf"/>
</dbReference>
<comment type="caution">
    <text evidence="5">The sequence shown here is derived from an EMBL/GenBank/DDBJ whole genome shotgun (WGS) entry which is preliminary data.</text>
</comment>
<dbReference type="Pfam" id="PF01638">
    <property type="entry name" value="HxlR"/>
    <property type="match status" value="1"/>
</dbReference>
<keyword evidence="6" id="KW-1185">Reference proteome</keyword>
<evidence type="ECO:0000313" key="6">
    <source>
        <dbReference type="Proteomes" id="UP001139521"/>
    </source>
</evidence>
<evidence type="ECO:0000259" key="4">
    <source>
        <dbReference type="PROSITE" id="PS51118"/>
    </source>
</evidence>